<evidence type="ECO:0000256" key="1">
    <source>
        <dbReference type="ARBA" id="ARBA00023002"/>
    </source>
</evidence>
<dbReference type="RefSeq" id="WP_344082728.1">
    <property type="nucleotide sequence ID" value="NZ_BAAALS010000016.1"/>
</dbReference>
<dbReference type="Gene3D" id="2.40.110.10">
    <property type="entry name" value="Butyryl-CoA Dehydrogenase, subunit A, domain 2"/>
    <property type="match status" value="1"/>
</dbReference>
<dbReference type="SUPFAM" id="SSF47203">
    <property type="entry name" value="Acyl-CoA dehydrogenase C-terminal domain-like"/>
    <property type="match status" value="1"/>
</dbReference>
<protein>
    <submittedName>
        <fullName evidence="3">Acyl-CoA dehydrogenase family protein</fullName>
    </submittedName>
</protein>
<evidence type="ECO:0000259" key="2">
    <source>
        <dbReference type="Pfam" id="PF08028"/>
    </source>
</evidence>
<organism evidence="3 4">
    <name type="scientific">Luedemannella helvata</name>
    <dbReference type="NCBI Taxonomy" id="349315"/>
    <lineage>
        <taxon>Bacteria</taxon>
        <taxon>Bacillati</taxon>
        <taxon>Actinomycetota</taxon>
        <taxon>Actinomycetes</taxon>
        <taxon>Micromonosporales</taxon>
        <taxon>Micromonosporaceae</taxon>
        <taxon>Luedemannella</taxon>
    </lineage>
</organism>
<gene>
    <name evidence="3" type="ORF">GCM10009681_34280</name>
</gene>
<name>A0ABP4WT01_9ACTN</name>
<reference evidence="4" key="1">
    <citation type="journal article" date="2019" name="Int. J. Syst. Evol. Microbiol.">
        <title>The Global Catalogue of Microorganisms (GCM) 10K type strain sequencing project: providing services to taxonomists for standard genome sequencing and annotation.</title>
        <authorList>
            <consortium name="The Broad Institute Genomics Platform"/>
            <consortium name="The Broad Institute Genome Sequencing Center for Infectious Disease"/>
            <person name="Wu L."/>
            <person name="Ma J."/>
        </authorList>
    </citation>
    <scope>NUCLEOTIDE SEQUENCE [LARGE SCALE GENOMIC DNA]</scope>
    <source>
        <strain evidence="4">JCM 13249</strain>
    </source>
</reference>
<dbReference type="InterPro" id="IPR036250">
    <property type="entry name" value="AcylCo_DH-like_C"/>
</dbReference>
<proteinExistence type="predicted"/>
<sequence length="315" mass="33378">MTTVTTLAVGARQRDREGVLDEATLALLAADGSLGLAPAEVADRVREVSSADAGVGQVLAAHHAAVALAPAADRPGWHALATVESWAEERTDDGLLISGTATLSASGAVADRLIIDRVPGPDGQQRVIVIDAAGAGVIVTPEEPGIGQRAAGGATVAFDRVRVPASRVGPVAYDGVGLRWRAYDELLHLAVDVGVLEGFLAAARDFVLTRARPWHESGVEEASRDPHTIDVFGEAVARVRALRLLFDRAADADPLRVTTARWYAHLHGGPLVNAVIGVLGASGTAERYGLDRYWRDLRAHAWRNPPHWTLSEVRP</sequence>
<dbReference type="InterPro" id="IPR009100">
    <property type="entry name" value="AcylCoA_DH/oxidase_NM_dom_sf"/>
</dbReference>
<accession>A0ABP4WT01</accession>
<dbReference type="Proteomes" id="UP001500655">
    <property type="component" value="Unassembled WGS sequence"/>
</dbReference>
<keyword evidence="1" id="KW-0560">Oxidoreductase</keyword>
<dbReference type="SUPFAM" id="SSF56645">
    <property type="entry name" value="Acyl-CoA dehydrogenase NM domain-like"/>
    <property type="match status" value="1"/>
</dbReference>
<dbReference type="Pfam" id="PF08028">
    <property type="entry name" value="Acyl-CoA_dh_2"/>
    <property type="match status" value="1"/>
</dbReference>
<comment type="caution">
    <text evidence="3">The sequence shown here is derived from an EMBL/GenBank/DDBJ whole genome shotgun (WGS) entry which is preliminary data.</text>
</comment>
<feature type="domain" description="Acyl-CoA dehydrogenase C-terminal" evidence="2">
    <location>
        <begin position="187"/>
        <end position="300"/>
    </location>
</feature>
<dbReference type="InterPro" id="IPR013107">
    <property type="entry name" value="Acyl-CoA_DH_C"/>
</dbReference>
<evidence type="ECO:0000313" key="4">
    <source>
        <dbReference type="Proteomes" id="UP001500655"/>
    </source>
</evidence>
<dbReference type="Gene3D" id="1.20.140.10">
    <property type="entry name" value="Butyryl-CoA Dehydrogenase, subunit A, domain 3"/>
    <property type="match status" value="1"/>
</dbReference>
<dbReference type="EMBL" id="BAAALS010000016">
    <property type="protein sequence ID" value="GAA1760215.1"/>
    <property type="molecule type" value="Genomic_DNA"/>
</dbReference>
<dbReference type="InterPro" id="IPR046373">
    <property type="entry name" value="Acyl-CoA_Oxase/DH_mid-dom_sf"/>
</dbReference>
<evidence type="ECO:0000313" key="3">
    <source>
        <dbReference type="EMBL" id="GAA1760215.1"/>
    </source>
</evidence>
<keyword evidence="4" id="KW-1185">Reference proteome</keyword>